<feature type="binding site" evidence="5">
    <location>
        <position position="238"/>
    </location>
    <ligand>
        <name>Fe cation</name>
        <dbReference type="ChEBI" id="CHEBI:24875"/>
        <note>catalytic</note>
    </ligand>
</feature>
<accession>A0AAV9UQY2</accession>
<evidence type="ECO:0000256" key="2">
    <source>
        <dbReference type="ARBA" id="ARBA00022964"/>
    </source>
</evidence>
<feature type="binding site" evidence="5">
    <location>
        <position position="236"/>
    </location>
    <ligand>
        <name>Fe cation</name>
        <dbReference type="ChEBI" id="CHEBI:24875"/>
        <note>catalytic</note>
    </ligand>
</feature>
<keyword evidence="3" id="KW-0560">Oxidoreductase</keyword>
<dbReference type="PANTHER" id="PTHR16557">
    <property type="entry name" value="ALKYLATED DNA REPAIR PROTEIN ALKB-RELATED"/>
    <property type="match status" value="1"/>
</dbReference>
<dbReference type="GO" id="GO:0051213">
    <property type="term" value="F:dioxygenase activity"/>
    <property type="evidence" value="ECO:0007669"/>
    <property type="project" value="UniProtKB-KW"/>
</dbReference>
<evidence type="ECO:0000256" key="1">
    <source>
        <dbReference type="ARBA" id="ARBA00022723"/>
    </source>
</evidence>
<dbReference type="SUPFAM" id="SSF51197">
    <property type="entry name" value="Clavaminate synthase-like"/>
    <property type="match status" value="1"/>
</dbReference>
<keyword evidence="4 5" id="KW-0408">Iron</keyword>
<dbReference type="InterPro" id="IPR027450">
    <property type="entry name" value="AlkB-like"/>
</dbReference>
<proteinExistence type="predicted"/>
<evidence type="ECO:0000313" key="9">
    <source>
        <dbReference type="Proteomes" id="UP001375240"/>
    </source>
</evidence>
<comment type="caution">
    <text evidence="8">The sequence shown here is derived from an EMBL/GenBank/DDBJ whole genome shotgun (WGS) entry which is preliminary data.</text>
</comment>
<comment type="cofactor">
    <cofactor evidence="5">
        <name>Fe(2+)</name>
        <dbReference type="ChEBI" id="CHEBI:29033"/>
    </cofactor>
    <text evidence="5">Binds 1 Fe(2+) ion per subunit.</text>
</comment>
<dbReference type="PROSITE" id="PS51471">
    <property type="entry name" value="FE2OG_OXY"/>
    <property type="match status" value="1"/>
</dbReference>
<dbReference type="InterPro" id="IPR037151">
    <property type="entry name" value="AlkB-like_sf"/>
</dbReference>
<keyword evidence="9" id="KW-1185">Reference proteome</keyword>
<organism evidence="8 9">
    <name type="scientific">Orbilia brochopaga</name>
    <dbReference type="NCBI Taxonomy" id="3140254"/>
    <lineage>
        <taxon>Eukaryota</taxon>
        <taxon>Fungi</taxon>
        <taxon>Dikarya</taxon>
        <taxon>Ascomycota</taxon>
        <taxon>Pezizomycotina</taxon>
        <taxon>Orbiliomycetes</taxon>
        <taxon>Orbiliales</taxon>
        <taxon>Orbiliaceae</taxon>
        <taxon>Orbilia</taxon>
    </lineage>
</organism>
<protein>
    <recommendedName>
        <fullName evidence="7">Fe2OG dioxygenase domain-containing protein</fullName>
    </recommendedName>
</protein>
<evidence type="ECO:0000313" key="8">
    <source>
        <dbReference type="EMBL" id="KAK6346513.1"/>
    </source>
</evidence>
<dbReference type="GO" id="GO:0005737">
    <property type="term" value="C:cytoplasm"/>
    <property type="evidence" value="ECO:0007669"/>
    <property type="project" value="TreeGrafter"/>
</dbReference>
<dbReference type="GO" id="GO:0005634">
    <property type="term" value="C:nucleus"/>
    <property type="evidence" value="ECO:0007669"/>
    <property type="project" value="TreeGrafter"/>
</dbReference>
<dbReference type="AlphaFoldDB" id="A0AAV9UQY2"/>
<evidence type="ECO:0000256" key="6">
    <source>
        <dbReference type="SAM" id="MobiDB-lite"/>
    </source>
</evidence>
<keyword evidence="1 5" id="KW-0479">Metal-binding</keyword>
<evidence type="ECO:0000256" key="5">
    <source>
        <dbReference type="PIRSR" id="PIRSR604574-2"/>
    </source>
</evidence>
<dbReference type="PANTHER" id="PTHR16557:SF2">
    <property type="entry name" value="NUCLEIC ACID DIOXYGENASE ALKBH1"/>
    <property type="match status" value="1"/>
</dbReference>
<name>A0AAV9UQY2_9PEZI</name>
<keyword evidence="2" id="KW-0223">Dioxygenase</keyword>
<dbReference type="Gene3D" id="2.60.120.590">
    <property type="entry name" value="Alpha-ketoglutarate-dependent dioxygenase AlkB-like"/>
    <property type="match status" value="1"/>
</dbReference>
<evidence type="ECO:0000259" key="7">
    <source>
        <dbReference type="PROSITE" id="PS51471"/>
    </source>
</evidence>
<dbReference type="EMBL" id="JAVHNQ010000005">
    <property type="protein sequence ID" value="KAK6346513.1"/>
    <property type="molecule type" value="Genomic_DNA"/>
</dbReference>
<dbReference type="Pfam" id="PF13532">
    <property type="entry name" value="2OG-FeII_Oxy_2"/>
    <property type="match status" value="1"/>
</dbReference>
<feature type="domain" description="Fe2OG dioxygenase" evidence="7">
    <location>
        <begin position="218"/>
        <end position="385"/>
    </location>
</feature>
<dbReference type="Proteomes" id="UP001375240">
    <property type="component" value="Unassembled WGS sequence"/>
</dbReference>
<sequence>MAPPLDAHATAPPALRELYKHYSKLPADVLSTGPAAAQILDLGHNDADNTSSCSGLRVVDTISRDDLSAIYTDFLGHDIPPSELSDVKIYEHSSLPGLRVLPSLLPLQVQEALLSKLLLRDLSNPAHQTNIHLHYNIPPLPPPHPSFFHLPKPAAIYTPKDPDVHKPLTVADVLEKKLRWMTLGGQYNWTTKEYPDGPPVPFPKDIRDLVHALFPTVEPQAAICNTYSPGDTLSPHRDVSEEADRDLVSISIGCDALFLISLSPPESIEDTPSDIPRLSNTPSDAHTPKQKRRRKKTMEPPPPPPPFDEHTLILRVRSGDAIVMGGDSRWAWHGVPKVLADTCPDELSQWPSSTSYSILSNGPDISDWAGWMTRKRVNLNVRQMYDWHPSLV</sequence>
<gene>
    <name evidence="8" type="ORF">TWF696_006638</name>
</gene>
<dbReference type="InterPro" id="IPR004574">
    <property type="entry name" value="Alkb"/>
</dbReference>
<evidence type="ECO:0000256" key="4">
    <source>
        <dbReference type="ARBA" id="ARBA00023004"/>
    </source>
</evidence>
<feature type="region of interest" description="Disordered" evidence="6">
    <location>
        <begin position="268"/>
        <end position="310"/>
    </location>
</feature>
<dbReference type="GO" id="GO:0046872">
    <property type="term" value="F:metal ion binding"/>
    <property type="evidence" value="ECO:0007669"/>
    <property type="project" value="UniProtKB-KW"/>
</dbReference>
<evidence type="ECO:0000256" key="3">
    <source>
        <dbReference type="ARBA" id="ARBA00023002"/>
    </source>
</evidence>
<reference evidence="8 9" key="1">
    <citation type="submission" date="2019-10" db="EMBL/GenBank/DDBJ databases">
        <authorList>
            <person name="Palmer J.M."/>
        </authorList>
    </citation>
    <scope>NUCLEOTIDE SEQUENCE [LARGE SCALE GENOMIC DNA]</scope>
    <source>
        <strain evidence="8 9">TWF696</strain>
    </source>
</reference>
<feature type="binding site" evidence="5">
    <location>
        <position position="333"/>
    </location>
    <ligand>
        <name>Fe cation</name>
        <dbReference type="ChEBI" id="CHEBI:24875"/>
        <note>catalytic</note>
    </ligand>
</feature>
<dbReference type="InterPro" id="IPR005123">
    <property type="entry name" value="Oxoglu/Fe-dep_dioxygenase_dom"/>
</dbReference>